<evidence type="ECO:0000313" key="4">
    <source>
        <dbReference type="Proteomes" id="UP001580407"/>
    </source>
</evidence>
<keyword evidence="4" id="KW-1185">Reference proteome</keyword>
<gene>
    <name evidence="3" type="ORF">ACE3NQ_11235</name>
</gene>
<dbReference type="CDD" id="cd04301">
    <property type="entry name" value="NAT_SF"/>
    <property type="match status" value="1"/>
</dbReference>
<feature type="domain" description="N-acetyltransferase" evidence="2">
    <location>
        <begin position="44"/>
        <end position="132"/>
    </location>
</feature>
<keyword evidence="3" id="KW-0012">Acyltransferase</keyword>
<evidence type="ECO:0000259" key="1">
    <source>
        <dbReference type="PROSITE" id="PS51186"/>
    </source>
</evidence>
<accession>A0ABV5B718</accession>
<name>A0ABV5B718_9BACL</name>
<keyword evidence="3" id="KW-0808">Transferase</keyword>
<dbReference type="Pfam" id="PF14542">
    <property type="entry name" value="Acetyltransf_CG"/>
    <property type="match status" value="1"/>
</dbReference>
<dbReference type="PROSITE" id="PS51186">
    <property type="entry name" value="GNAT"/>
    <property type="match status" value="1"/>
</dbReference>
<evidence type="ECO:0000313" key="3">
    <source>
        <dbReference type="EMBL" id="MFB5681486.1"/>
    </source>
</evidence>
<dbReference type="InterPro" id="IPR016181">
    <property type="entry name" value="Acyl_CoA_acyltransferase"/>
</dbReference>
<protein>
    <submittedName>
        <fullName evidence="3">GNAT family N-acetyltransferase</fullName>
        <ecNumber evidence="3">2.3.1.-</ecNumber>
    </submittedName>
</protein>
<proteinExistence type="predicted"/>
<dbReference type="Proteomes" id="UP001580407">
    <property type="component" value="Unassembled WGS sequence"/>
</dbReference>
<dbReference type="EMBL" id="JBHILM010000010">
    <property type="protein sequence ID" value="MFB5681486.1"/>
    <property type="molecule type" value="Genomic_DNA"/>
</dbReference>
<dbReference type="InterPro" id="IPR000182">
    <property type="entry name" value="GNAT_dom"/>
</dbReference>
<evidence type="ECO:0000259" key="2">
    <source>
        <dbReference type="PROSITE" id="PS51729"/>
    </source>
</evidence>
<dbReference type="InterPro" id="IPR031165">
    <property type="entry name" value="GNAT_YJDJ"/>
</dbReference>
<dbReference type="PROSITE" id="PS51729">
    <property type="entry name" value="GNAT_YJDJ"/>
    <property type="match status" value="1"/>
</dbReference>
<dbReference type="GO" id="GO:0016746">
    <property type="term" value="F:acyltransferase activity"/>
    <property type="evidence" value="ECO:0007669"/>
    <property type="project" value="UniProtKB-KW"/>
</dbReference>
<feature type="domain" description="N-acetyltransferase" evidence="1">
    <location>
        <begin position="10"/>
        <end position="133"/>
    </location>
</feature>
<dbReference type="Gene3D" id="3.40.630.30">
    <property type="match status" value="1"/>
</dbReference>
<dbReference type="SUPFAM" id="SSF55729">
    <property type="entry name" value="Acyl-CoA N-acyltransferases (Nat)"/>
    <property type="match status" value="1"/>
</dbReference>
<reference evidence="3 4" key="1">
    <citation type="submission" date="2024-09" db="EMBL/GenBank/DDBJ databases">
        <authorList>
            <person name="Ruan L."/>
        </authorList>
    </citation>
    <scope>NUCLEOTIDE SEQUENCE [LARGE SCALE GENOMIC DNA]</scope>
    <source>
        <strain evidence="3 4">D33</strain>
    </source>
</reference>
<dbReference type="EC" id="2.3.1.-" evidence="3"/>
<dbReference type="RefSeq" id="WP_375525270.1">
    <property type="nucleotide sequence ID" value="NZ_JBHILM010000010.1"/>
</dbReference>
<sequence length="133" mass="14850">MSNGAKNSVQETKEMLESTKEGFQDLESAGLAEDAGEETIAGGKLVKEGNGFVIRGEHGLIGEITYSVRPGTDTWMLDHTYVTPEYRGGDIAKRMLDRVAEEARQEAKKIIPLCSYARIQFERNPGYHDVWQQ</sequence>
<comment type="caution">
    <text evidence="3">The sequence shown here is derived from an EMBL/GenBank/DDBJ whole genome shotgun (WGS) entry which is preliminary data.</text>
</comment>
<organism evidence="3 4">
    <name type="scientific">Paenibacillus terreus</name>
    <dbReference type="NCBI Taxonomy" id="1387834"/>
    <lineage>
        <taxon>Bacteria</taxon>
        <taxon>Bacillati</taxon>
        <taxon>Bacillota</taxon>
        <taxon>Bacilli</taxon>
        <taxon>Bacillales</taxon>
        <taxon>Paenibacillaceae</taxon>
        <taxon>Paenibacillus</taxon>
    </lineage>
</organism>